<keyword evidence="2" id="KW-1185">Reference proteome</keyword>
<reference evidence="1" key="1">
    <citation type="submission" date="2020-01" db="EMBL/GenBank/DDBJ databases">
        <authorList>
            <consortium name="DOE Joint Genome Institute"/>
            <person name="Haridas S."/>
            <person name="Albert R."/>
            <person name="Binder M."/>
            <person name="Bloem J."/>
            <person name="Labutti K."/>
            <person name="Salamov A."/>
            <person name="Andreopoulos B."/>
            <person name="Baker S.E."/>
            <person name="Barry K."/>
            <person name="Bills G."/>
            <person name="Bluhm B.H."/>
            <person name="Cannon C."/>
            <person name="Castanera R."/>
            <person name="Culley D.E."/>
            <person name="Daum C."/>
            <person name="Ezra D."/>
            <person name="Gonzalez J.B."/>
            <person name="Henrissat B."/>
            <person name="Kuo A."/>
            <person name="Liang C."/>
            <person name="Lipzen A."/>
            <person name="Lutzoni F."/>
            <person name="Magnuson J."/>
            <person name="Mondo S."/>
            <person name="Nolan M."/>
            <person name="Ohm R."/>
            <person name="Pangilinan J."/>
            <person name="Park H.-J."/>
            <person name="Ramirez L."/>
            <person name="Alfaro M."/>
            <person name="Sun H."/>
            <person name="Tritt A."/>
            <person name="Yoshinaga Y."/>
            <person name="Zwiers L.-H."/>
            <person name="Turgeon B.G."/>
            <person name="Goodwin S.B."/>
            <person name="Spatafora J.W."/>
            <person name="Crous P.W."/>
            <person name="Grigoriev I.V."/>
        </authorList>
    </citation>
    <scope>NUCLEOTIDE SEQUENCE</scope>
    <source>
        <strain evidence="1">IPT5</strain>
    </source>
</reference>
<sequence>MKAGAISSLVCVDILRAFGRSEEVIDLLRHLPYIKQLDGDDKDEVYFKTRHLIYLRDTWPFISLTVEQCQRKQLSDKLLMPRPTDWPAGFISLTQYQHVTWWIIDTAKVMAMLPIHIDHRDLIVIQGIIHPIGQSYVE</sequence>
<accession>A0A6A7AYJ9</accession>
<evidence type="ECO:0000313" key="1">
    <source>
        <dbReference type="EMBL" id="KAF2847215.1"/>
    </source>
</evidence>
<dbReference type="AlphaFoldDB" id="A0A6A7AYJ9"/>
<evidence type="ECO:0000313" key="2">
    <source>
        <dbReference type="Proteomes" id="UP000799423"/>
    </source>
</evidence>
<dbReference type="Proteomes" id="UP000799423">
    <property type="component" value="Unassembled WGS sequence"/>
</dbReference>
<dbReference type="OrthoDB" id="5343383at2759"/>
<name>A0A6A7AYJ9_9PLEO</name>
<protein>
    <submittedName>
        <fullName evidence="1">Uncharacterized protein</fullName>
    </submittedName>
</protein>
<organism evidence="1 2">
    <name type="scientific">Plenodomus tracheiphilus IPT5</name>
    <dbReference type="NCBI Taxonomy" id="1408161"/>
    <lineage>
        <taxon>Eukaryota</taxon>
        <taxon>Fungi</taxon>
        <taxon>Dikarya</taxon>
        <taxon>Ascomycota</taxon>
        <taxon>Pezizomycotina</taxon>
        <taxon>Dothideomycetes</taxon>
        <taxon>Pleosporomycetidae</taxon>
        <taxon>Pleosporales</taxon>
        <taxon>Pleosporineae</taxon>
        <taxon>Leptosphaeriaceae</taxon>
        <taxon>Plenodomus</taxon>
    </lineage>
</organism>
<feature type="non-terminal residue" evidence="1">
    <location>
        <position position="138"/>
    </location>
</feature>
<gene>
    <name evidence="1" type="ORF">T440DRAFT_540129</name>
</gene>
<dbReference type="EMBL" id="MU006328">
    <property type="protein sequence ID" value="KAF2847215.1"/>
    <property type="molecule type" value="Genomic_DNA"/>
</dbReference>
<proteinExistence type="predicted"/>